<accession>A0ABN5AGT5</accession>
<dbReference type="Proteomes" id="UP000196877">
    <property type="component" value="Chromosome"/>
</dbReference>
<keyword evidence="2" id="KW-1185">Reference proteome</keyword>
<evidence type="ECO:0000313" key="2">
    <source>
        <dbReference type="Proteomes" id="UP000196877"/>
    </source>
</evidence>
<name>A0ABN5AGT5_9BACI</name>
<protein>
    <recommendedName>
        <fullName evidence="3">DUF3887 domain-containing protein</fullName>
    </recommendedName>
</protein>
<organism evidence="1 2">
    <name type="scientific">Bacillus sonorensis</name>
    <dbReference type="NCBI Taxonomy" id="119858"/>
    <lineage>
        <taxon>Bacteria</taxon>
        <taxon>Bacillati</taxon>
        <taxon>Bacillota</taxon>
        <taxon>Bacilli</taxon>
        <taxon>Bacillales</taxon>
        <taxon>Bacillaceae</taxon>
        <taxon>Bacillus</taxon>
    </lineage>
</organism>
<dbReference type="EMBL" id="CP021920">
    <property type="protein sequence ID" value="ASB89935.1"/>
    <property type="molecule type" value="Genomic_DNA"/>
</dbReference>
<sequence>MPRIAAVILCLVFGVIAGCQDSDDEGKDRRLAAAEDMLEAIIEDDLPKMKQLYVEGATPSPEQVLKAKKKWGISGLKMDDFRIAEASIHVFHASYKIEGSGEPGKIAFRIRNDPDKGVMIDYIGQIADKP</sequence>
<dbReference type="RefSeq" id="WP_006638484.1">
    <property type="nucleotide sequence ID" value="NZ_BORD01000002.1"/>
</dbReference>
<dbReference type="GeneID" id="92852628"/>
<dbReference type="PROSITE" id="PS51257">
    <property type="entry name" value="PROKAR_LIPOPROTEIN"/>
    <property type="match status" value="1"/>
</dbReference>
<proteinExistence type="predicted"/>
<evidence type="ECO:0000313" key="1">
    <source>
        <dbReference type="EMBL" id="ASB89935.1"/>
    </source>
</evidence>
<gene>
    <name evidence="1" type="ORF">S101395_03428</name>
</gene>
<reference evidence="1 2" key="1">
    <citation type="submission" date="2017-06" db="EMBL/GenBank/DDBJ databases">
        <title>Genome sequence of Bacillus sonorensis strain SRCM101395.</title>
        <authorList>
            <person name="Cho S.H."/>
        </authorList>
    </citation>
    <scope>NUCLEOTIDE SEQUENCE [LARGE SCALE GENOMIC DNA]</scope>
    <source>
        <strain evidence="1 2">SRCM101395</strain>
    </source>
</reference>
<evidence type="ECO:0008006" key="3">
    <source>
        <dbReference type="Google" id="ProtNLM"/>
    </source>
</evidence>